<dbReference type="OrthoDB" id="9946105at2"/>
<reference evidence="2" key="1">
    <citation type="submission" date="2014-09" db="EMBL/GenBank/DDBJ databases">
        <title>Complete genome sequencing of Cedecea sp., quorum sensing bacteria isolated from Malaysian waterfall.</title>
        <authorList>
            <person name="Chan K.-G."/>
            <person name="Lim Y.-L."/>
            <person name="Yunos N.Y.M."/>
        </authorList>
    </citation>
    <scope>NUCLEOTIDE SEQUENCE [LARGE SCALE GENOMIC DNA]</scope>
    <source>
        <strain evidence="2">ND02</strain>
    </source>
</reference>
<organism evidence="1 2">
    <name type="scientific">Pantoea vagans</name>
    <dbReference type="NCBI Taxonomy" id="470934"/>
    <lineage>
        <taxon>Bacteria</taxon>
        <taxon>Pseudomonadati</taxon>
        <taxon>Pseudomonadota</taxon>
        <taxon>Gammaproteobacteria</taxon>
        <taxon>Enterobacterales</taxon>
        <taxon>Erwiniaceae</taxon>
        <taxon>Pantoea</taxon>
    </lineage>
</organism>
<name>A0A0U3TCE9_9GAMM</name>
<dbReference type="AlphaFoldDB" id="A0A0U3TCE9"/>
<keyword evidence="2" id="KW-1185">Reference proteome</keyword>
<dbReference type="PATRIC" id="fig|158822.12.peg.2078"/>
<dbReference type="Proteomes" id="UP000069096">
    <property type="component" value="Chromosome"/>
</dbReference>
<evidence type="ECO:0000313" key="1">
    <source>
        <dbReference type="EMBL" id="ALV92469.1"/>
    </source>
</evidence>
<sequence length="273" mass="27981">MGLVPGPIKASPIAKESRIHADRPPHPGGGRFALRAGLYGALSMVIAVVRDGISILSNFGGAINCASAALAVGIVHRPIKASPIAKESRIHADRPPHPGGGRFALRAGLHGALSMVIAVFRDGISILSNFGGAIYCASAALAVGIVHGPIKASPIAKESRIHADRPPHPGGGRFALRAGLHGALSMVIAVFRDGISILSNFGGAIYCASAALAVGIVHGPIKASPIAKESRIHADRPPHPGGGRFALRDGLYGALSMVIAVARDRVDVPGRFL</sequence>
<proteinExistence type="predicted"/>
<dbReference type="RefSeq" id="WP_059109792.1">
    <property type="nucleotide sequence ID" value="NZ_CP011427.1"/>
</dbReference>
<evidence type="ECO:0000313" key="2">
    <source>
        <dbReference type="Proteomes" id="UP000069096"/>
    </source>
</evidence>
<dbReference type="EMBL" id="CP011427">
    <property type="protein sequence ID" value="ALV92469.1"/>
    <property type="molecule type" value="Genomic_DNA"/>
</dbReference>
<accession>A0A0U3TCE9</accession>
<protein>
    <submittedName>
        <fullName evidence="1">Uncharacterized protein</fullName>
    </submittedName>
</protein>
<gene>
    <name evidence="1" type="ORF">LK04_10065</name>
</gene>